<name>A0A1S1YSE8_FLAPC</name>
<protein>
    <recommendedName>
        <fullName evidence="3">Phage capsid protein</fullName>
    </recommendedName>
</protein>
<proteinExistence type="predicted"/>
<comment type="caution">
    <text evidence="1">The sequence shown here is derived from an EMBL/GenBank/DDBJ whole genome shotgun (WGS) entry which is preliminary data.</text>
</comment>
<gene>
    <name evidence="1" type="ORF">NH26_24815</name>
</gene>
<accession>A0A1S1YSE8</accession>
<dbReference type="AlphaFoldDB" id="A0A1S1YSE8"/>
<organism evidence="1 2">
    <name type="scientific">Flammeovirga pacifica</name>
    <dbReference type="NCBI Taxonomy" id="915059"/>
    <lineage>
        <taxon>Bacteria</taxon>
        <taxon>Pseudomonadati</taxon>
        <taxon>Bacteroidota</taxon>
        <taxon>Cytophagia</taxon>
        <taxon>Cytophagales</taxon>
        <taxon>Flammeovirgaceae</taxon>
        <taxon>Flammeovirga</taxon>
    </lineage>
</organism>
<evidence type="ECO:0000313" key="1">
    <source>
        <dbReference type="EMBL" id="OHX63793.1"/>
    </source>
</evidence>
<dbReference type="RefSeq" id="WP_071397307.1">
    <property type="nucleotide sequence ID" value="NZ_JRYR02000005.1"/>
</dbReference>
<dbReference type="OrthoDB" id="1408849at2"/>
<keyword evidence="2" id="KW-1185">Reference proteome</keyword>
<dbReference type="EMBL" id="JRYR02000005">
    <property type="protein sequence ID" value="OHX63793.1"/>
    <property type="molecule type" value="Genomic_DNA"/>
</dbReference>
<evidence type="ECO:0000313" key="2">
    <source>
        <dbReference type="Proteomes" id="UP000179797"/>
    </source>
</evidence>
<sequence>MSLDVTEIANHSNKYYQHNKQAISLELYQPEVCSSLKYFTHKPNIESGYTGAATFIDKVLQPMQSGFTPKTGKVKIKPYDTKVFPIKADIEFTAEEIEAIVNSVIGDIIKSKKFNKSNYDKMRMDAVAQYIISSIINSVGREYEENLWNGVYKTPTQGNAGNGIDCFNGLGTQIDSLIDTGEVKDKITEVTLGAYTKEQDELSYVSSFIKKLPKALLLRGCNIYCSHEFFANAFDQYRTLYNFETDIRSESYLKFSAYPNVKLCPMLCMDSSSEVKIWTTVDNNLVYATNLAIEKLASMNSFLFVPKPDERKLRVVYDLKFGVGFEGVGCDDQKNQILFISKRNEGVDA</sequence>
<reference evidence="1 2" key="1">
    <citation type="journal article" date="2012" name="Int. J. Syst. Evol. Microbiol.">
        <title>Flammeovirga pacifica sp. nov., isolated from deep-sea sediment.</title>
        <authorList>
            <person name="Xu H."/>
            <person name="Fu Y."/>
            <person name="Yang N."/>
            <person name="Ding Z."/>
            <person name="Lai Q."/>
            <person name="Zeng R."/>
        </authorList>
    </citation>
    <scope>NUCLEOTIDE SEQUENCE [LARGE SCALE GENOMIC DNA]</scope>
    <source>
        <strain evidence="2">DSM 24597 / LMG 26175 / WPAGA1</strain>
    </source>
</reference>
<dbReference type="Proteomes" id="UP000179797">
    <property type="component" value="Unassembled WGS sequence"/>
</dbReference>
<evidence type="ECO:0008006" key="3">
    <source>
        <dbReference type="Google" id="ProtNLM"/>
    </source>
</evidence>